<sequence length="554" mass="58993">MRLIPGGMALAFLLVFFFYPLGAILGLSFADGLTGFWAVLRDGYTWRVLGFSAAQAALSTLLTLLVGLPGAYVFARYHFPGRELLRAVAGVPFVMPTVVVAAALGALLGPRGLINLGLQALFDLPQPPLRIPNGLGLVLLAHTFYNYTVVLRMVGGFWANLDPRLEQAAALLGASRWRAIREVTLPLLAPAIGAAALLIFIFTFTSFGVIVILGGPRMATLEVAIYRQTAQLLRLDIAATLALLQAGCTLLLSLIYTRLAARSAIPLDRLPRTAVARRPQGLGQHLLVGVNVLVILVLLVTPLLALVVRSLLGPEGLSLGYYLALGENRSGSIFFVPPLTALTNSLRIAAATALIALLVGIPAAYLLGNAPCKTPRSWCGALFNLIDALFMLPLGTSAVTLGLGYLVALSTPQLAGLRSWPWLIPLAHSLVALPFVIRALLPTLRGRNPRLAEAAALLGASPWRTWVWVELPLIMPAIITGAVFAFTVSLGEFGASLLLVRPDAPTLPVMIFRLLGQPGAINYGQALAMSSILMLTTALSFVVLERIRPPGAEM</sequence>
<evidence type="ECO:0000259" key="9">
    <source>
        <dbReference type="PROSITE" id="PS50928"/>
    </source>
</evidence>
<comment type="subcellular location">
    <subcellularLocation>
        <location evidence="1">Cell inner membrane</location>
        <topology evidence="1">Multi-pass membrane protein</topology>
    </subcellularLocation>
    <subcellularLocation>
        <location evidence="8">Cell membrane</location>
        <topology evidence="8">Multi-pass membrane protein</topology>
    </subcellularLocation>
</comment>
<feature type="transmembrane region" description="Helical" evidence="8">
    <location>
        <begin position="286"/>
        <end position="308"/>
    </location>
</feature>
<keyword evidence="7 8" id="KW-0472">Membrane</keyword>
<keyword evidence="11" id="KW-1185">Reference proteome</keyword>
<evidence type="ECO:0000256" key="2">
    <source>
        <dbReference type="ARBA" id="ARBA00022448"/>
    </source>
</evidence>
<evidence type="ECO:0000256" key="6">
    <source>
        <dbReference type="ARBA" id="ARBA00022989"/>
    </source>
</evidence>
<evidence type="ECO:0000256" key="7">
    <source>
        <dbReference type="ARBA" id="ARBA00023136"/>
    </source>
</evidence>
<keyword evidence="4" id="KW-0997">Cell inner membrane</keyword>
<accession>E1IB20</accession>
<dbReference type="InterPro" id="IPR035906">
    <property type="entry name" value="MetI-like_sf"/>
</dbReference>
<keyword evidence="2 8" id="KW-0813">Transport</keyword>
<dbReference type="eggNOG" id="COG1178">
    <property type="taxonomic scope" value="Bacteria"/>
</dbReference>
<feature type="transmembrane region" description="Helical" evidence="8">
    <location>
        <begin position="129"/>
        <end position="147"/>
    </location>
</feature>
<protein>
    <submittedName>
        <fullName evidence="10">ABC transporter integral membrane protein</fullName>
    </submittedName>
</protein>
<feature type="transmembrane region" description="Helical" evidence="8">
    <location>
        <begin position="348"/>
        <end position="367"/>
    </location>
</feature>
<feature type="transmembrane region" description="Helical" evidence="8">
    <location>
        <begin position="54"/>
        <end position="75"/>
    </location>
</feature>
<dbReference type="GO" id="GO:0055085">
    <property type="term" value="P:transmembrane transport"/>
    <property type="evidence" value="ECO:0007669"/>
    <property type="project" value="InterPro"/>
</dbReference>
<organism evidence="10 11">
    <name type="scientific">Oscillochloris trichoides DG-6</name>
    <dbReference type="NCBI Taxonomy" id="765420"/>
    <lineage>
        <taxon>Bacteria</taxon>
        <taxon>Bacillati</taxon>
        <taxon>Chloroflexota</taxon>
        <taxon>Chloroflexia</taxon>
        <taxon>Chloroflexales</taxon>
        <taxon>Chloroflexineae</taxon>
        <taxon>Oscillochloridaceae</taxon>
        <taxon>Oscillochloris</taxon>
    </lineage>
</organism>
<dbReference type="CDD" id="cd06261">
    <property type="entry name" value="TM_PBP2"/>
    <property type="match status" value="2"/>
</dbReference>
<dbReference type="Pfam" id="PF00528">
    <property type="entry name" value="BPD_transp_1"/>
    <property type="match status" value="2"/>
</dbReference>
<keyword evidence="6 8" id="KW-1133">Transmembrane helix</keyword>
<keyword evidence="5 8" id="KW-0812">Transmembrane</keyword>
<dbReference type="PROSITE" id="PS50928">
    <property type="entry name" value="ABC_TM1"/>
    <property type="match status" value="2"/>
</dbReference>
<evidence type="ECO:0000313" key="10">
    <source>
        <dbReference type="EMBL" id="EFO81666.1"/>
    </source>
</evidence>
<keyword evidence="3" id="KW-1003">Cell membrane</keyword>
<feature type="transmembrane region" description="Helical" evidence="8">
    <location>
        <begin position="388"/>
        <end position="408"/>
    </location>
</feature>
<dbReference type="Gene3D" id="1.10.3720.10">
    <property type="entry name" value="MetI-like"/>
    <property type="match status" value="2"/>
</dbReference>
<dbReference type="PANTHER" id="PTHR43357">
    <property type="entry name" value="INNER MEMBRANE ABC TRANSPORTER PERMEASE PROTEIN YDCV"/>
    <property type="match status" value="1"/>
</dbReference>
<evidence type="ECO:0000256" key="4">
    <source>
        <dbReference type="ARBA" id="ARBA00022519"/>
    </source>
</evidence>
<comment type="similarity">
    <text evidence="8">Belongs to the binding-protein-dependent transport system permease family.</text>
</comment>
<feature type="domain" description="ABC transmembrane type-1" evidence="9">
    <location>
        <begin position="342"/>
        <end position="544"/>
    </location>
</feature>
<dbReference type="OrthoDB" id="9776648at2"/>
<feature type="transmembrane region" description="Helical" evidence="8">
    <location>
        <begin position="420"/>
        <end position="441"/>
    </location>
</feature>
<feature type="transmembrane region" description="Helical" evidence="8">
    <location>
        <begin position="185"/>
        <end position="213"/>
    </location>
</feature>
<feature type="transmembrane region" description="Helical" evidence="8">
    <location>
        <begin position="233"/>
        <end position="256"/>
    </location>
</feature>
<evidence type="ECO:0000256" key="8">
    <source>
        <dbReference type="RuleBase" id="RU363032"/>
    </source>
</evidence>
<reference evidence="10 11" key="1">
    <citation type="journal article" date="2011" name="J. Bacteriol.">
        <title>Draft genome sequence of the anoxygenic filamentous phototrophic bacterium Oscillochloris trichoides subsp. DG-6.</title>
        <authorList>
            <person name="Kuznetsov B.B."/>
            <person name="Ivanovsky R.N."/>
            <person name="Keppen O.I."/>
            <person name="Sukhacheva M.V."/>
            <person name="Bumazhkin B.K."/>
            <person name="Patutina E.O."/>
            <person name="Beletsky A.V."/>
            <person name="Mardanov A.V."/>
            <person name="Baslerov R.V."/>
            <person name="Panteleeva A.N."/>
            <person name="Kolganova T.V."/>
            <person name="Ravin N.V."/>
            <person name="Skryabin K.G."/>
        </authorList>
    </citation>
    <scope>NUCLEOTIDE SEQUENCE [LARGE SCALE GENOMIC DNA]</scope>
    <source>
        <strain evidence="10 11">DG-6</strain>
    </source>
</reference>
<name>E1IB20_9CHLR</name>
<dbReference type="STRING" id="765420.OSCT_0521"/>
<dbReference type="AlphaFoldDB" id="E1IB20"/>
<evidence type="ECO:0000256" key="3">
    <source>
        <dbReference type="ARBA" id="ARBA00022475"/>
    </source>
</evidence>
<evidence type="ECO:0000313" key="11">
    <source>
        <dbReference type="Proteomes" id="UP000054010"/>
    </source>
</evidence>
<gene>
    <name evidence="10" type="ORF">OSCT_0521</name>
</gene>
<dbReference type="HOGENOM" id="CLU_021838_5_2_0"/>
<feature type="transmembrane region" description="Helical" evidence="8">
    <location>
        <begin position="520"/>
        <end position="544"/>
    </location>
</feature>
<dbReference type="InterPro" id="IPR000515">
    <property type="entry name" value="MetI-like"/>
</dbReference>
<proteinExistence type="inferred from homology"/>
<dbReference type="GO" id="GO:0005886">
    <property type="term" value="C:plasma membrane"/>
    <property type="evidence" value="ECO:0007669"/>
    <property type="project" value="UniProtKB-SubCell"/>
</dbReference>
<feature type="transmembrane region" description="Helical" evidence="8">
    <location>
        <begin position="473"/>
        <end position="500"/>
    </location>
</feature>
<dbReference type="EMBL" id="ADVR01000008">
    <property type="protein sequence ID" value="EFO81666.1"/>
    <property type="molecule type" value="Genomic_DNA"/>
</dbReference>
<evidence type="ECO:0000256" key="1">
    <source>
        <dbReference type="ARBA" id="ARBA00004429"/>
    </source>
</evidence>
<feature type="transmembrane region" description="Helical" evidence="8">
    <location>
        <begin position="87"/>
        <end position="109"/>
    </location>
</feature>
<feature type="domain" description="ABC transmembrane type-1" evidence="9">
    <location>
        <begin position="49"/>
        <end position="256"/>
    </location>
</feature>
<dbReference type="Proteomes" id="UP000054010">
    <property type="component" value="Unassembled WGS sequence"/>
</dbReference>
<dbReference type="PANTHER" id="PTHR43357:SF4">
    <property type="entry name" value="INNER MEMBRANE ABC TRANSPORTER PERMEASE PROTEIN YDCV"/>
    <property type="match status" value="1"/>
</dbReference>
<dbReference type="SUPFAM" id="SSF161098">
    <property type="entry name" value="MetI-like"/>
    <property type="match status" value="2"/>
</dbReference>
<comment type="caution">
    <text evidence="10">The sequence shown here is derived from an EMBL/GenBank/DDBJ whole genome shotgun (WGS) entry which is preliminary data.</text>
</comment>
<evidence type="ECO:0000256" key="5">
    <source>
        <dbReference type="ARBA" id="ARBA00022692"/>
    </source>
</evidence>